<name>A6F4A7_9GAMM</name>
<evidence type="ECO:0000313" key="2">
    <source>
        <dbReference type="Proteomes" id="UP000005856"/>
    </source>
</evidence>
<dbReference type="PROSITE" id="PS51257">
    <property type="entry name" value="PROKAR_LIPOPROTEIN"/>
    <property type="match status" value="1"/>
</dbReference>
<comment type="caution">
    <text evidence="1">The sequence shown here is derived from an EMBL/GenBank/DDBJ whole genome shotgun (WGS) entry which is preliminary data.</text>
</comment>
<evidence type="ECO:0008006" key="3">
    <source>
        <dbReference type="Google" id="ProtNLM"/>
    </source>
</evidence>
<dbReference type="EMBL" id="ABCP01000041">
    <property type="protein sequence ID" value="EDM46400.1"/>
    <property type="molecule type" value="Genomic_DNA"/>
</dbReference>
<protein>
    <recommendedName>
        <fullName evidence="3">Lipoprotein</fullName>
    </recommendedName>
</protein>
<dbReference type="Proteomes" id="UP000005856">
    <property type="component" value="Unassembled WGS sequence"/>
</dbReference>
<accession>A6F4A7</accession>
<reference evidence="1 2" key="1">
    <citation type="submission" date="2007-06" db="EMBL/GenBank/DDBJ databases">
        <authorList>
            <person name="Green D."/>
            <person name="Ferriera S."/>
            <person name="Johnson J."/>
            <person name="Kravitz S."/>
            <person name="Beeson K."/>
            <person name="Sutton G."/>
            <person name="Rogers Y.-H."/>
            <person name="Friedman R."/>
            <person name="Frazier M."/>
            <person name="Venter J.C."/>
        </authorList>
    </citation>
    <scope>NUCLEOTIDE SEQUENCE [LARGE SCALE GENOMIC DNA]</scope>
    <source>
        <strain evidence="1 2">DG893</strain>
    </source>
</reference>
<dbReference type="STRING" id="443152.MDG893_13094"/>
<keyword evidence="2" id="KW-1185">Reference proteome</keyword>
<proteinExistence type="predicted"/>
<dbReference type="RefSeq" id="WP_007155091.1">
    <property type="nucleotide sequence ID" value="NZ_ABCP01000041.1"/>
</dbReference>
<evidence type="ECO:0000313" key="1">
    <source>
        <dbReference type="EMBL" id="EDM46400.1"/>
    </source>
</evidence>
<dbReference type="AlphaFoldDB" id="A6F4A7"/>
<gene>
    <name evidence="1" type="ORF">MDG893_13094</name>
</gene>
<organism evidence="1 2">
    <name type="scientific">Marinobacter algicola DG893</name>
    <dbReference type="NCBI Taxonomy" id="443152"/>
    <lineage>
        <taxon>Bacteria</taxon>
        <taxon>Pseudomonadati</taxon>
        <taxon>Pseudomonadota</taxon>
        <taxon>Gammaproteobacteria</taxon>
        <taxon>Pseudomonadales</taxon>
        <taxon>Marinobacteraceae</taxon>
        <taxon>Marinobacter</taxon>
    </lineage>
</organism>
<sequence length="194" mass="21244">MARIIALLVLAVAVTGCSSWNLSTAITGIRLAPLELDPAGLEFFFAVPDNVDLSSGDAKILLAYAPLKGEEADVVKSEIGLAVHRFEPSGEFNTDFSSNLYRARIPESQLSDFRNTQAEISNMKSNEINGVGTFAVRIHSACYYGQSPEPFFMTAWIRTEPGGAIMPLARKVDLWTVLSAWAATDLRERVRECT</sequence>